<dbReference type="InterPro" id="IPR018060">
    <property type="entry name" value="HTH_AraC"/>
</dbReference>
<evidence type="ECO:0000256" key="2">
    <source>
        <dbReference type="ARBA" id="ARBA00023125"/>
    </source>
</evidence>
<evidence type="ECO:0000313" key="5">
    <source>
        <dbReference type="EMBL" id="MBB3121685.1"/>
    </source>
</evidence>
<dbReference type="SUPFAM" id="SSF46689">
    <property type="entry name" value="Homeodomain-like"/>
    <property type="match status" value="2"/>
</dbReference>
<keyword evidence="1" id="KW-0805">Transcription regulation</keyword>
<proteinExistence type="predicted"/>
<dbReference type="PROSITE" id="PS00041">
    <property type="entry name" value="HTH_ARAC_FAMILY_1"/>
    <property type="match status" value="1"/>
</dbReference>
<dbReference type="InterPro" id="IPR050204">
    <property type="entry name" value="AraC_XylS_family_regulators"/>
</dbReference>
<dbReference type="EMBL" id="JACHXD010000019">
    <property type="protein sequence ID" value="MBB3121685.1"/>
    <property type="molecule type" value="Genomic_DNA"/>
</dbReference>
<dbReference type="GO" id="GO:0043565">
    <property type="term" value="F:sequence-specific DNA binding"/>
    <property type="evidence" value="ECO:0007669"/>
    <property type="project" value="InterPro"/>
</dbReference>
<dbReference type="InterPro" id="IPR032783">
    <property type="entry name" value="AraC_lig"/>
</dbReference>
<evidence type="ECO:0000313" key="6">
    <source>
        <dbReference type="Proteomes" id="UP000541535"/>
    </source>
</evidence>
<keyword evidence="6" id="KW-1185">Reference proteome</keyword>
<dbReference type="PROSITE" id="PS01124">
    <property type="entry name" value="HTH_ARAC_FAMILY_2"/>
    <property type="match status" value="1"/>
</dbReference>
<evidence type="ECO:0000259" key="4">
    <source>
        <dbReference type="PROSITE" id="PS01124"/>
    </source>
</evidence>
<feature type="domain" description="HTH araC/xylS-type" evidence="4">
    <location>
        <begin position="59"/>
        <end position="157"/>
    </location>
</feature>
<dbReference type="PRINTS" id="PR00032">
    <property type="entry name" value="HTHARAC"/>
</dbReference>
<evidence type="ECO:0000256" key="3">
    <source>
        <dbReference type="ARBA" id="ARBA00023163"/>
    </source>
</evidence>
<dbReference type="Gene3D" id="1.10.10.60">
    <property type="entry name" value="Homeodomain-like"/>
    <property type="match status" value="2"/>
</dbReference>
<dbReference type="Pfam" id="PF12833">
    <property type="entry name" value="HTH_18"/>
    <property type="match status" value="1"/>
</dbReference>
<organism evidence="5 6">
    <name type="scientific">Pseudoduganella violacea</name>
    <dbReference type="NCBI Taxonomy" id="1715466"/>
    <lineage>
        <taxon>Bacteria</taxon>
        <taxon>Pseudomonadati</taxon>
        <taxon>Pseudomonadota</taxon>
        <taxon>Betaproteobacteria</taxon>
        <taxon>Burkholderiales</taxon>
        <taxon>Oxalobacteraceae</taxon>
        <taxon>Telluria group</taxon>
        <taxon>Pseudoduganella</taxon>
    </lineage>
</organism>
<evidence type="ECO:0000256" key="1">
    <source>
        <dbReference type="ARBA" id="ARBA00023015"/>
    </source>
</evidence>
<gene>
    <name evidence="5" type="ORF">FHS03_004777</name>
</gene>
<comment type="caution">
    <text evidence="5">The sequence shown here is derived from an EMBL/GenBank/DDBJ whole genome shotgun (WGS) entry which is preliminary data.</text>
</comment>
<dbReference type="InterPro" id="IPR009057">
    <property type="entry name" value="Homeodomain-like_sf"/>
</dbReference>
<dbReference type="PANTHER" id="PTHR46796">
    <property type="entry name" value="HTH-TYPE TRANSCRIPTIONAL ACTIVATOR RHAS-RELATED"/>
    <property type="match status" value="1"/>
</dbReference>
<reference evidence="5 6" key="1">
    <citation type="submission" date="2020-08" db="EMBL/GenBank/DDBJ databases">
        <title>Genomic Encyclopedia of Type Strains, Phase III (KMG-III): the genomes of soil and plant-associated and newly described type strains.</title>
        <authorList>
            <person name="Whitman W."/>
        </authorList>
    </citation>
    <scope>NUCLEOTIDE SEQUENCE [LARGE SCALE GENOMIC DNA]</scope>
    <source>
        <strain evidence="5 6">CECT 8897</strain>
    </source>
</reference>
<keyword evidence="3" id="KW-0804">Transcription</keyword>
<dbReference type="InterPro" id="IPR020449">
    <property type="entry name" value="Tscrpt_reg_AraC-type_HTH"/>
</dbReference>
<dbReference type="InterPro" id="IPR018062">
    <property type="entry name" value="HTH_AraC-typ_CS"/>
</dbReference>
<dbReference type="AlphaFoldDB" id="A0A7W5FW55"/>
<name>A0A7W5FW55_9BURK</name>
<sequence>MSWALQRLAHELAAPSPGSSIVVQNLGQIMLVQVLRLYLAQEENSTPSWLIALADPRVGAAIQAIHANPARPWTVADLAKAAGVSRSTLALRFKQKAGVAPLDYVSRWRMQLAARALKTETSTISSIGQKLGYDSDSAFSHAFKRIMQCSPREYRDKWTSGSLK</sequence>
<accession>A0A7W5FW55</accession>
<keyword evidence="2 5" id="KW-0238">DNA-binding</keyword>
<dbReference type="Proteomes" id="UP000541535">
    <property type="component" value="Unassembled WGS sequence"/>
</dbReference>
<dbReference type="Pfam" id="PF12852">
    <property type="entry name" value="Cupin_6"/>
    <property type="match status" value="1"/>
</dbReference>
<dbReference type="PANTHER" id="PTHR46796:SF7">
    <property type="entry name" value="ARAC FAMILY TRANSCRIPTIONAL REGULATOR"/>
    <property type="match status" value="1"/>
</dbReference>
<dbReference type="GO" id="GO:0003700">
    <property type="term" value="F:DNA-binding transcription factor activity"/>
    <property type="evidence" value="ECO:0007669"/>
    <property type="project" value="InterPro"/>
</dbReference>
<protein>
    <submittedName>
        <fullName evidence="5">AraC-like DNA-binding protein</fullName>
    </submittedName>
</protein>
<dbReference type="SMART" id="SM00342">
    <property type="entry name" value="HTH_ARAC"/>
    <property type="match status" value="1"/>
</dbReference>